<organism evidence="1 3">
    <name type="scientific">Punica granatum</name>
    <name type="common">Pomegranate</name>
    <dbReference type="NCBI Taxonomy" id="22663"/>
    <lineage>
        <taxon>Eukaryota</taxon>
        <taxon>Viridiplantae</taxon>
        <taxon>Streptophyta</taxon>
        <taxon>Embryophyta</taxon>
        <taxon>Tracheophyta</taxon>
        <taxon>Spermatophyta</taxon>
        <taxon>Magnoliopsida</taxon>
        <taxon>eudicotyledons</taxon>
        <taxon>Gunneridae</taxon>
        <taxon>Pentapetalae</taxon>
        <taxon>rosids</taxon>
        <taxon>malvids</taxon>
        <taxon>Myrtales</taxon>
        <taxon>Lythraceae</taxon>
        <taxon>Punica</taxon>
    </lineage>
</organism>
<evidence type="ECO:0000313" key="2">
    <source>
        <dbReference type="EMBL" id="PKI73756.1"/>
    </source>
</evidence>
<dbReference type="EMBL" id="MTKT01002948">
    <property type="protein sequence ID" value="OWM76877.1"/>
    <property type="molecule type" value="Genomic_DNA"/>
</dbReference>
<evidence type="ECO:0000313" key="1">
    <source>
        <dbReference type="EMBL" id="OWM76877.1"/>
    </source>
</evidence>
<dbReference type="Proteomes" id="UP000233551">
    <property type="component" value="Unassembled WGS sequence"/>
</dbReference>
<evidence type="ECO:0000313" key="3">
    <source>
        <dbReference type="Proteomes" id="UP000197138"/>
    </source>
</evidence>
<reference evidence="2 4" key="3">
    <citation type="submission" date="2017-11" db="EMBL/GenBank/DDBJ databases">
        <title>De-novo sequencing of pomegranate (Punica granatum L.) genome.</title>
        <authorList>
            <person name="Akparov Z."/>
            <person name="Amiraslanov A."/>
            <person name="Hajiyeva S."/>
            <person name="Abbasov M."/>
            <person name="Kaur K."/>
            <person name="Hamwieh A."/>
            <person name="Solovyev V."/>
            <person name="Salamov A."/>
            <person name="Braich B."/>
            <person name="Kosarev P."/>
            <person name="Mahmoud A."/>
            <person name="Hajiyev E."/>
            <person name="Babayeva S."/>
            <person name="Izzatullayeva V."/>
            <person name="Mammadov A."/>
            <person name="Mammadov A."/>
            <person name="Sharifova S."/>
            <person name="Ojaghi J."/>
            <person name="Eynullazada K."/>
            <person name="Bayramov B."/>
            <person name="Abdulazimova A."/>
            <person name="Shahmuradov I."/>
        </authorList>
    </citation>
    <scope>NUCLEOTIDE SEQUENCE [LARGE SCALE GENOMIC DNA]</scope>
    <source>
        <strain evidence="2">AG2017</strain>
        <strain evidence="4">cv. AG2017</strain>
        <tissue evidence="2">Leaf</tissue>
    </source>
</reference>
<comment type="caution">
    <text evidence="1">The sequence shown here is derived from an EMBL/GenBank/DDBJ whole genome shotgun (WGS) entry which is preliminary data.</text>
</comment>
<reference evidence="1" key="2">
    <citation type="submission" date="2017-06" db="EMBL/GenBank/DDBJ databases">
        <title>The pomegranate genome and the genomics of punicalagin biosynthesis.</title>
        <authorList>
            <person name="Xu C."/>
        </authorList>
    </citation>
    <scope>NUCLEOTIDE SEQUENCE [LARGE SCALE GENOMIC DNA]</scope>
    <source>
        <tissue evidence="1">Fresh leaf</tissue>
    </source>
</reference>
<protein>
    <submittedName>
        <fullName evidence="1">Uncharacterized protein</fullName>
    </submittedName>
</protein>
<dbReference type="Proteomes" id="UP000197138">
    <property type="component" value="Unassembled WGS sequence"/>
</dbReference>
<reference evidence="3" key="1">
    <citation type="journal article" date="2017" name="Plant J.">
        <title>The pomegranate (Punica granatum L.) genome and the genomics of punicalagin biosynthesis.</title>
        <authorList>
            <person name="Qin G."/>
            <person name="Xu C."/>
            <person name="Ming R."/>
            <person name="Tang H."/>
            <person name="Guyot R."/>
            <person name="Kramer E.M."/>
            <person name="Hu Y."/>
            <person name="Yi X."/>
            <person name="Qi Y."/>
            <person name="Xu X."/>
            <person name="Gao Z."/>
            <person name="Pan H."/>
            <person name="Jian J."/>
            <person name="Tian Y."/>
            <person name="Yue Z."/>
            <person name="Xu Y."/>
        </authorList>
    </citation>
    <scope>NUCLEOTIDE SEQUENCE [LARGE SCALE GENOMIC DNA]</scope>
    <source>
        <strain evidence="3">cv. Dabenzi</strain>
    </source>
</reference>
<sequence>MLGRTRDVGPKWAELLGWTCEESELGRGWLAGGRSGSPGTAAMRLRAAVLAPGRRGEGQNGRR</sequence>
<evidence type="ECO:0000313" key="4">
    <source>
        <dbReference type="Proteomes" id="UP000233551"/>
    </source>
</evidence>
<dbReference type="EMBL" id="PGOL01000254">
    <property type="protein sequence ID" value="PKI73756.1"/>
    <property type="molecule type" value="Genomic_DNA"/>
</dbReference>
<proteinExistence type="predicted"/>
<dbReference type="AlphaFoldDB" id="A0A218WVK3"/>
<accession>A0A218WVK3</accession>
<name>A0A218WVK3_PUNGR</name>
<gene>
    <name evidence="1" type="ORF">CDL15_Pgr012488</name>
    <name evidence="2" type="ORF">CRG98_005860</name>
</gene>
<keyword evidence="4" id="KW-1185">Reference proteome</keyword>